<dbReference type="EnsemblMetazoa" id="CapteT204203">
    <property type="protein sequence ID" value="CapteP204203"/>
    <property type="gene ID" value="CapteG204203"/>
</dbReference>
<reference evidence="1 3" key="2">
    <citation type="journal article" date="2013" name="Nature">
        <title>Insights into bilaterian evolution from three spiralian genomes.</title>
        <authorList>
            <person name="Simakov O."/>
            <person name="Marletaz F."/>
            <person name="Cho S.J."/>
            <person name="Edsinger-Gonzales E."/>
            <person name="Havlak P."/>
            <person name="Hellsten U."/>
            <person name="Kuo D.H."/>
            <person name="Larsson T."/>
            <person name="Lv J."/>
            <person name="Arendt D."/>
            <person name="Savage R."/>
            <person name="Osoegawa K."/>
            <person name="de Jong P."/>
            <person name="Grimwood J."/>
            <person name="Chapman J.A."/>
            <person name="Shapiro H."/>
            <person name="Aerts A."/>
            <person name="Otillar R.P."/>
            <person name="Terry A.Y."/>
            <person name="Boore J.L."/>
            <person name="Grigoriev I.V."/>
            <person name="Lindberg D.R."/>
            <person name="Seaver E.C."/>
            <person name="Weisblat D.A."/>
            <person name="Putnam N.H."/>
            <person name="Rokhsar D.S."/>
        </authorList>
    </citation>
    <scope>NUCLEOTIDE SEQUENCE</scope>
    <source>
        <strain evidence="1 3">I ESC-2004</strain>
    </source>
</reference>
<sequence length="209" mass="23993">MDSCLKLWDNILERFDSLSKRLDSLSKQTNSESEELLKILKLLDPVKYGPSTQEDQSQLILGNIEETGDDADFMTNLCTKMGCDVIPIKVQRIGRKLANRKRLLKVSFPSQFDAYAFKSKYTQMKKQDADIPFIRVRTNRSKEEQLQFKKAIKLAKKLNGEAKKAKVTCSYSVSDNGEIWKYAPNSKGKWRRVNDWVAPEVNNKSSGFK</sequence>
<evidence type="ECO:0000313" key="3">
    <source>
        <dbReference type="Proteomes" id="UP000014760"/>
    </source>
</evidence>
<dbReference type="EMBL" id="AMQN01007483">
    <property type="status" value="NOT_ANNOTATED_CDS"/>
    <property type="molecule type" value="Genomic_DNA"/>
</dbReference>
<proteinExistence type="predicted"/>
<evidence type="ECO:0008006" key="4">
    <source>
        <dbReference type="Google" id="ProtNLM"/>
    </source>
</evidence>
<name>R7UJE3_CAPTE</name>
<dbReference type="AlphaFoldDB" id="R7UJE3"/>
<dbReference type="EMBL" id="KB300771">
    <property type="protein sequence ID" value="ELU06330.1"/>
    <property type="molecule type" value="Genomic_DNA"/>
</dbReference>
<dbReference type="Proteomes" id="UP000014760">
    <property type="component" value="Unassembled WGS sequence"/>
</dbReference>
<keyword evidence="3" id="KW-1185">Reference proteome</keyword>
<evidence type="ECO:0000313" key="1">
    <source>
        <dbReference type="EMBL" id="ELU06330.1"/>
    </source>
</evidence>
<accession>R7UJE3</accession>
<reference evidence="2" key="3">
    <citation type="submission" date="2015-06" db="UniProtKB">
        <authorList>
            <consortium name="EnsemblMetazoa"/>
        </authorList>
    </citation>
    <scope>IDENTIFICATION</scope>
</reference>
<reference evidence="3" key="1">
    <citation type="submission" date="2012-12" db="EMBL/GenBank/DDBJ databases">
        <authorList>
            <person name="Hellsten U."/>
            <person name="Grimwood J."/>
            <person name="Chapman J.A."/>
            <person name="Shapiro H."/>
            <person name="Aerts A."/>
            <person name="Otillar R.P."/>
            <person name="Terry A.Y."/>
            <person name="Boore J.L."/>
            <person name="Simakov O."/>
            <person name="Marletaz F."/>
            <person name="Cho S.-J."/>
            <person name="Edsinger-Gonzales E."/>
            <person name="Havlak P."/>
            <person name="Kuo D.-H."/>
            <person name="Larsson T."/>
            <person name="Lv J."/>
            <person name="Arendt D."/>
            <person name="Savage R."/>
            <person name="Osoegawa K."/>
            <person name="de Jong P."/>
            <person name="Lindberg D.R."/>
            <person name="Seaver E.C."/>
            <person name="Weisblat D.A."/>
            <person name="Putnam N.H."/>
            <person name="Grigoriev I.V."/>
            <person name="Rokhsar D.S."/>
        </authorList>
    </citation>
    <scope>NUCLEOTIDE SEQUENCE</scope>
    <source>
        <strain evidence="3">I ESC-2004</strain>
    </source>
</reference>
<dbReference type="HOGENOM" id="CLU_089438_1_0_1"/>
<gene>
    <name evidence="1" type="ORF">CAPTEDRAFT_204203</name>
</gene>
<organism evidence="1">
    <name type="scientific">Capitella teleta</name>
    <name type="common">Polychaete worm</name>
    <dbReference type="NCBI Taxonomy" id="283909"/>
    <lineage>
        <taxon>Eukaryota</taxon>
        <taxon>Metazoa</taxon>
        <taxon>Spiralia</taxon>
        <taxon>Lophotrochozoa</taxon>
        <taxon>Annelida</taxon>
        <taxon>Polychaeta</taxon>
        <taxon>Sedentaria</taxon>
        <taxon>Scolecida</taxon>
        <taxon>Capitellidae</taxon>
        <taxon>Capitella</taxon>
    </lineage>
</organism>
<evidence type="ECO:0000313" key="2">
    <source>
        <dbReference type="EnsemblMetazoa" id="CapteP204203"/>
    </source>
</evidence>
<protein>
    <recommendedName>
        <fullName evidence="4">L1 transposable element RRM domain-containing protein</fullName>
    </recommendedName>
</protein>